<feature type="domain" description="EF-hand" evidence="3">
    <location>
        <begin position="79"/>
        <end position="114"/>
    </location>
</feature>
<evidence type="ECO:0000313" key="6">
    <source>
        <dbReference type="Proteomes" id="UP000030711"/>
    </source>
</evidence>
<keyword evidence="6" id="KW-1185">Reference proteome</keyword>
<keyword evidence="1" id="KW-0677">Repeat</keyword>
<gene>
    <name evidence="5" type="ORF">EUGRSUZ_L00559</name>
</gene>
<dbReference type="Gramene" id="KCW45662">
    <property type="protein sequence ID" value="KCW45662"/>
    <property type="gene ID" value="EUGRSUZ_L00559"/>
</dbReference>
<evidence type="ECO:0000313" key="4">
    <source>
        <dbReference type="EMBL" id="KAK2633102.1"/>
    </source>
</evidence>
<organism evidence="5">
    <name type="scientific">Eucalyptus grandis</name>
    <name type="common">Flooded gum</name>
    <dbReference type="NCBI Taxonomy" id="71139"/>
    <lineage>
        <taxon>Eukaryota</taxon>
        <taxon>Viridiplantae</taxon>
        <taxon>Streptophyta</taxon>
        <taxon>Embryophyta</taxon>
        <taxon>Tracheophyta</taxon>
        <taxon>Spermatophyta</taxon>
        <taxon>Magnoliopsida</taxon>
        <taxon>eudicotyledons</taxon>
        <taxon>Gunneridae</taxon>
        <taxon>Pentapetalae</taxon>
        <taxon>rosids</taxon>
        <taxon>malvids</taxon>
        <taxon>Myrtales</taxon>
        <taxon>Myrtaceae</taxon>
        <taxon>Myrtoideae</taxon>
        <taxon>Eucalypteae</taxon>
        <taxon>Eucalyptus</taxon>
    </lineage>
</organism>
<dbReference type="CDD" id="cd00051">
    <property type="entry name" value="EFh"/>
    <property type="match status" value="2"/>
</dbReference>
<dbReference type="OMA" id="FDENQTK"/>
<keyword evidence="2" id="KW-0106">Calcium</keyword>
<reference evidence="4" key="3">
    <citation type="submission" date="2023-04" db="EMBL/GenBank/DDBJ databases">
        <title>WGS assembly of Eucalyptus grandis.</title>
        <authorList>
            <person name="Myburg A."/>
            <person name="Grattapaglia D."/>
            <person name="Tuskan G."/>
            <person name="Hellsten U."/>
            <person name="Hayes R."/>
            <person name="Grimwood J."/>
            <person name="Jenkins J."/>
            <person name="Lindquist E."/>
            <person name="Tice H."/>
            <person name="Bauer D."/>
            <person name="Goodstein D."/>
            <person name="Dubchak I."/>
            <person name="Poliakov A."/>
            <person name="Mizrachi E."/>
            <person name="Kullan A."/>
            <person name="Hussey S."/>
            <person name="Pinard D."/>
            <person name="Van D."/>
            <person name="Singh P."/>
            <person name="Van J."/>
            <person name="Silva-Junior O."/>
            <person name="Togawa R."/>
            <person name="Pappas M."/>
            <person name="Faria D."/>
            <person name="Sansaloni C."/>
            <person name="Petroli C."/>
            <person name="Yang X."/>
            <person name="Ranjan P."/>
            <person name="Tschaplinski T."/>
            <person name="Ye C."/>
            <person name="Li T."/>
            <person name="Sterck L."/>
            <person name="Vanneste K."/>
            <person name="Murat F."/>
            <person name="Soler M."/>
            <person name="Clemente H."/>
            <person name="Saidi N."/>
            <person name="Cassan-Wang H."/>
            <person name="Dunand C."/>
            <person name="Hefer C."/>
            <person name="Bornberg-Bauer E."/>
            <person name="Kersting A."/>
            <person name="Vining K."/>
            <person name="Amarasinghe V."/>
            <person name="Ranik M."/>
            <person name="Naithani S."/>
            <person name="Elser J."/>
            <person name="Boyd A."/>
            <person name="Liston A."/>
            <person name="Spatafora J."/>
            <person name="Dharmwardhana P."/>
            <person name="Raja R."/>
            <person name="Sullivan C."/>
            <person name="Romanel E."/>
            <person name="Alves-Ferreira M."/>
            <person name="Kulheim C."/>
            <person name="Foley W."/>
            <person name="Carocha V."/>
            <person name="Paiva J."/>
            <person name="Kudrna D."/>
            <person name="Brommonschenkel S."/>
            <person name="Pasquali G."/>
            <person name="Byrne M."/>
            <person name="Rigault P."/>
            <person name="Tibbits J."/>
            <person name="Spokevicius A."/>
            <person name="Jones R."/>
            <person name="Steane D."/>
            <person name="Vaillancourt R."/>
            <person name="Potts B."/>
            <person name="Joubert F."/>
            <person name="Barry K."/>
            <person name="Pappas G."/>
            <person name="Strauss S."/>
            <person name="Jaiswal P."/>
            <person name="Grima-Pettenati J."/>
            <person name="Salse J."/>
            <person name="Van D."/>
            <person name="Rokhsar D."/>
            <person name="Schmutz J."/>
        </authorList>
    </citation>
    <scope>NUCLEOTIDE SEQUENCE</scope>
    <source>
        <tissue evidence="4">Leaf extractions</tissue>
    </source>
</reference>
<accession>A0A058ZV54</accession>
<protein>
    <recommendedName>
        <fullName evidence="3">EF-hand domain-containing protein</fullName>
    </recommendedName>
</protein>
<dbReference type="Pfam" id="PF00036">
    <property type="entry name" value="EF-hand_1"/>
    <property type="match status" value="1"/>
</dbReference>
<evidence type="ECO:0000313" key="5">
    <source>
        <dbReference type="EMBL" id="KCW45662.1"/>
    </source>
</evidence>
<evidence type="ECO:0000256" key="2">
    <source>
        <dbReference type="ARBA" id="ARBA00022837"/>
    </source>
</evidence>
<dbReference type="EMBL" id="MU848275">
    <property type="protein sequence ID" value="KAK2633102.1"/>
    <property type="molecule type" value="Genomic_DNA"/>
</dbReference>
<evidence type="ECO:0000256" key="1">
    <source>
        <dbReference type="ARBA" id="ARBA00022737"/>
    </source>
</evidence>
<reference evidence="4" key="4">
    <citation type="submission" date="2023-07" db="EMBL/GenBank/DDBJ databases">
        <authorList>
            <person name="Myburg A.A."/>
            <person name="Grattapaglia D."/>
            <person name="Tuskan G.A."/>
            <person name="Hellsten U."/>
            <person name="Hayes R.D."/>
            <person name="Grimwood J."/>
            <person name="Jenkins J."/>
            <person name="Lindquist E."/>
            <person name="Tice H."/>
            <person name="Bauer D."/>
            <person name="Goodstein D.M."/>
            <person name="Dubchak I."/>
            <person name="Poliakov A."/>
            <person name="Mizrachi E."/>
            <person name="Kullan A.R."/>
            <person name="Hussey S.G."/>
            <person name="Pinard D."/>
            <person name="Van D.M."/>
            <person name="Singh P."/>
            <person name="Van J.I."/>
            <person name="Silva-Junior O.B."/>
            <person name="Togawa R.C."/>
            <person name="Pappas M.R."/>
            <person name="Faria D.A."/>
            <person name="Sansaloni C.P."/>
            <person name="Petroli C.D."/>
            <person name="Yang X."/>
            <person name="Ranjan P."/>
            <person name="Tschaplinski T.J."/>
            <person name="Ye C.Y."/>
            <person name="Li T."/>
            <person name="Sterck L."/>
            <person name="Vanneste K."/>
            <person name="Murat F."/>
            <person name="Soler M."/>
            <person name="Clemente H.S."/>
            <person name="Saidi N."/>
            <person name="Cassan-Wang H."/>
            <person name="Dunand C."/>
            <person name="Hefer C.A."/>
            <person name="Bornberg-Bauer E."/>
            <person name="Kersting A.R."/>
            <person name="Vining K."/>
            <person name="Amarasinghe V."/>
            <person name="Ranik M."/>
            <person name="Naithani S."/>
            <person name="Elser J."/>
            <person name="Boyd A.E."/>
            <person name="Liston A."/>
            <person name="Spatafora J.W."/>
            <person name="Dharmwardhana P."/>
            <person name="Raja R."/>
            <person name="Sullivan C."/>
            <person name="Romanel E."/>
            <person name="Alves-Ferreira M."/>
            <person name="Kulheim C."/>
            <person name="Foley W."/>
            <person name="Carocha V."/>
            <person name="Paiva J."/>
            <person name="Kudrna D."/>
            <person name="Brommonschenkel S.H."/>
            <person name="Pasquali G."/>
            <person name="Byrne M."/>
            <person name="Rigault P."/>
            <person name="Tibbits J."/>
            <person name="Spokevicius A."/>
            <person name="Jones R.C."/>
            <person name="Steane D.A."/>
            <person name="Vaillancourt R.E."/>
            <person name="Potts B.M."/>
            <person name="Joubert F."/>
            <person name="Barry K."/>
            <person name="Pappas G.J."/>
            <person name="Strauss S.H."/>
            <person name="Jaiswal P."/>
            <person name="Grima-Pettenati J."/>
            <person name="Salse J."/>
            <person name="Van D.P."/>
            <person name="Rokhsar D.S."/>
            <person name="Schmutz J."/>
        </authorList>
    </citation>
    <scope>NUCLEOTIDE SEQUENCE</scope>
    <source>
        <tissue evidence="4">Leaf extractions</tissue>
    </source>
</reference>
<feature type="domain" description="EF-hand" evidence="3">
    <location>
        <begin position="19"/>
        <end position="54"/>
    </location>
</feature>
<dbReference type="SUPFAM" id="SSF47473">
    <property type="entry name" value="EF-hand"/>
    <property type="match status" value="1"/>
</dbReference>
<dbReference type="InterPro" id="IPR018247">
    <property type="entry name" value="EF_Hand_1_Ca_BS"/>
</dbReference>
<name>A0A058ZV54_EUCGR</name>
<dbReference type="GO" id="GO:0005509">
    <property type="term" value="F:calcium ion binding"/>
    <property type="evidence" value="ECO:0007669"/>
    <property type="project" value="InterPro"/>
</dbReference>
<dbReference type="PROSITE" id="PS00018">
    <property type="entry name" value="EF_HAND_1"/>
    <property type="match status" value="1"/>
</dbReference>
<dbReference type="InterPro" id="IPR050145">
    <property type="entry name" value="Centrin_CML-like"/>
</dbReference>
<proteinExistence type="predicted"/>
<reference evidence="5" key="1">
    <citation type="submission" date="2013-07" db="EMBL/GenBank/DDBJ databases">
        <title>The genome of Eucalyptus grandis.</title>
        <authorList>
            <person name="Schmutz J."/>
            <person name="Hayes R."/>
            <person name="Myburg A."/>
            <person name="Tuskan G."/>
            <person name="Grattapaglia D."/>
            <person name="Rokhsar D.S."/>
        </authorList>
    </citation>
    <scope>NUCLEOTIDE SEQUENCE</scope>
    <source>
        <tissue evidence="5">Leaf extractions</tissue>
    </source>
</reference>
<feature type="domain" description="EF-hand" evidence="3">
    <location>
        <begin position="116"/>
        <end position="151"/>
    </location>
</feature>
<reference evidence="4" key="2">
    <citation type="journal article" date="2014" name="Nature">
        <title>The genome of Eucalyptus grandis.</title>
        <authorList>
            <person name="Myburg A.A."/>
            <person name="Grattapaglia D."/>
            <person name="Tuskan G.A."/>
            <person name="Hellsten U."/>
            <person name="Hayes R.D."/>
            <person name="Grimwood J."/>
            <person name="Jenkins J."/>
            <person name="Lindquist E."/>
            <person name="Tice H."/>
            <person name="Bauer D."/>
            <person name="Goodstein D.M."/>
            <person name="Dubchak I."/>
            <person name="Poliakov A."/>
            <person name="Mizrachi E."/>
            <person name="Kullan A.R."/>
            <person name="Hussey S.G."/>
            <person name="Pinard D."/>
            <person name="van der Merwe K."/>
            <person name="Singh P."/>
            <person name="van Jaarsveld I."/>
            <person name="Silva-Junior O.B."/>
            <person name="Togawa R.C."/>
            <person name="Pappas M.R."/>
            <person name="Faria D.A."/>
            <person name="Sansaloni C.P."/>
            <person name="Petroli C.D."/>
            <person name="Yang X."/>
            <person name="Ranjan P."/>
            <person name="Tschaplinski T.J."/>
            <person name="Ye C.Y."/>
            <person name="Li T."/>
            <person name="Sterck L."/>
            <person name="Vanneste K."/>
            <person name="Murat F."/>
            <person name="Soler M."/>
            <person name="Clemente H.S."/>
            <person name="Saidi N."/>
            <person name="Cassan-Wang H."/>
            <person name="Dunand C."/>
            <person name="Hefer C.A."/>
            <person name="Bornberg-Bauer E."/>
            <person name="Kersting A.R."/>
            <person name="Vining K."/>
            <person name="Amarasinghe V."/>
            <person name="Ranik M."/>
            <person name="Naithani S."/>
            <person name="Elser J."/>
            <person name="Boyd A.E."/>
            <person name="Liston A."/>
            <person name="Spatafora J.W."/>
            <person name="Dharmwardhana P."/>
            <person name="Raja R."/>
            <person name="Sullivan C."/>
            <person name="Romanel E."/>
            <person name="Alves-Ferreira M."/>
            <person name="Kulheim C."/>
            <person name="Foley W."/>
            <person name="Carocha V."/>
            <person name="Paiva J."/>
            <person name="Kudrna D."/>
            <person name="Brommonschenkel S.H."/>
            <person name="Pasquali G."/>
            <person name="Byrne M."/>
            <person name="Rigault P."/>
            <person name="Tibbits J."/>
            <person name="Spokevicius A."/>
            <person name="Jones R.C."/>
            <person name="Steane D.A."/>
            <person name="Vaillancourt R.E."/>
            <person name="Potts B.M."/>
            <person name="Joubert F."/>
            <person name="Barry K."/>
            <person name="Pappas G.J."/>
            <person name="Strauss S.H."/>
            <person name="Jaiswal P."/>
            <person name="Grima-Pettenati J."/>
            <person name="Salse J."/>
            <person name="Van de Peer Y."/>
            <person name="Rokhsar D.S."/>
            <person name="Schmutz J."/>
        </authorList>
    </citation>
    <scope>NUCLEOTIDE SEQUENCE</scope>
    <source>
        <tissue evidence="4">Leaf extractions</tissue>
    </source>
</reference>
<evidence type="ECO:0000259" key="3">
    <source>
        <dbReference type="PROSITE" id="PS50222"/>
    </source>
</evidence>
<sequence length="185" mass="21546">MNKFKKKVLRVVVDNLADEQVDHIKEMFHVMDTNKNGDLTFEELKHGLHKYGQQVADPDVQMLMDAEFVTMSVHLRRIGSDDHLTRAFEFFDKKRSGYIEFDELKDALIDDNLGPNNKKFIEDIIFNANLDKDDQISYDEFKAMMKTSMDWKMASCQYSRAMVNRHWKGGILPSEAKRCSTSLRG</sequence>
<dbReference type="InParanoid" id="A0A058ZV54"/>
<dbReference type="InterPro" id="IPR002048">
    <property type="entry name" value="EF_hand_dom"/>
</dbReference>
<dbReference type="STRING" id="71139.A0A058ZV54"/>
<dbReference type="PROSITE" id="PS50222">
    <property type="entry name" value="EF_HAND_2"/>
    <property type="match status" value="3"/>
</dbReference>
<dbReference type="SMART" id="SM00054">
    <property type="entry name" value="EFh"/>
    <property type="match status" value="3"/>
</dbReference>
<dbReference type="Pfam" id="PF13499">
    <property type="entry name" value="EF-hand_7"/>
    <property type="match status" value="1"/>
</dbReference>
<dbReference type="AlphaFoldDB" id="A0A058ZV54"/>
<dbReference type="EMBL" id="KK198787">
    <property type="protein sequence ID" value="KCW45662.1"/>
    <property type="molecule type" value="Genomic_DNA"/>
</dbReference>
<dbReference type="eggNOG" id="KOG0032">
    <property type="taxonomic scope" value="Eukaryota"/>
</dbReference>
<dbReference type="InterPro" id="IPR011992">
    <property type="entry name" value="EF-hand-dom_pair"/>
</dbReference>
<dbReference type="Gene3D" id="1.10.238.10">
    <property type="entry name" value="EF-hand"/>
    <property type="match status" value="2"/>
</dbReference>
<dbReference type="PANTHER" id="PTHR23050">
    <property type="entry name" value="CALCIUM BINDING PROTEIN"/>
    <property type="match status" value="1"/>
</dbReference>
<dbReference type="FunFam" id="1.10.238.10:FF:000003">
    <property type="entry name" value="Calmodulin A"/>
    <property type="match status" value="1"/>
</dbReference>
<dbReference type="Proteomes" id="UP000030711">
    <property type="component" value="Unassembled WGS sequence"/>
</dbReference>